<evidence type="ECO:0000259" key="6">
    <source>
        <dbReference type="Pfam" id="PF02668"/>
    </source>
</evidence>
<dbReference type="PANTHER" id="PTHR30468">
    <property type="entry name" value="ALPHA-KETOGLUTARATE-DEPENDENT SULFONATE DIOXYGENASE"/>
    <property type="match status" value="1"/>
</dbReference>
<dbReference type="RefSeq" id="WP_173176956.1">
    <property type="nucleotide sequence ID" value="NZ_AP023189.1"/>
</dbReference>
<evidence type="ECO:0000256" key="1">
    <source>
        <dbReference type="ARBA" id="ARBA00005896"/>
    </source>
</evidence>
<dbReference type="AlphaFoldDB" id="A0A6J4EEP2"/>
<dbReference type="Pfam" id="PF02668">
    <property type="entry name" value="TauD"/>
    <property type="match status" value="1"/>
</dbReference>
<dbReference type="GO" id="GO:0006790">
    <property type="term" value="P:sulfur compound metabolic process"/>
    <property type="evidence" value="ECO:0007669"/>
    <property type="project" value="TreeGrafter"/>
</dbReference>
<protein>
    <recommendedName>
        <fullName evidence="6">TauD/TfdA-like domain-containing protein</fullName>
    </recommendedName>
</protein>
<proteinExistence type="inferred from homology"/>
<gene>
    <name evidence="7" type="ORF">TUM18999_59270</name>
    <name evidence="8" type="ORF">TUM20286_38850</name>
</gene>
<keyword evidence="4" id="KW-0560">Oxidoreductase</keyword>
<dbReference type="InterPro" id="IPR051323">
    <property type="entry name" value="AtsK-like"/>
</dbReference>
<evidence type="ECO:0000313" key="10">
    <source>
        <dbReference type="Proteomes" id="UP001054892"/>
    </source>
</evidence>
<dbReference type="Proteomes" id="UP001054892">
    <property type="component" value="Unassembled WGS sequence"/>
</dbReference>
<dbReference type="InterPro" id="IPR042098">
    <property type="entry name" value="TauD-like_sf"/>
</dbReference>
<reference evidence="7 9" key="1">
    <citation type="submission" date="2020-05" db="EMBL/GenBank/DDBJ databases">
        <title>Characterization of novel class B3 metallo-beta-lactamase from novel Pseudomonas species.</title>
        <authorList>
            <person name="Yamada K."/>
            <person name="Aoki K."/>
            <person name="Ishii Y."/>
        </authorList>
    </citation>
    <scope>NUCLEOTIDE SEQUENCE [LARGE SCALE GENOMIC DNA]</scope>
    <source>
        <strain evidence="7 9">TUM18999</strain>
        <strain evidence="8 10">TUM20286</strain>
    </source>
</reference>
<keyword evidence="5" id="KW-0408">Iron</keyword>
<evidence type="ECO:0000256" key="3">
    <source>
        <dbReference type="ARBA" id="ARBA00022964"/>
    </source>
</evidence>
<name>A0A6J4EEP2_9PSED</name>
<comment type="similarity">
    <text evidence="1">Belongs to the TfdA dioxygenase family.</text>
</comment>
<evidence type="ECO:0000256" key="4">
    <source>
        <dbReference type="ARBA" id="ARBA00023002"/>
    </source>
</evidence>
<evidence type="ECO:0000256" key="2">
    <source>
        <dbReference type="ARBA" id="ARBA00022723"/>
    </source>
</evidence>
<dbReference type="Proteomes" id="UP000509383">
    <property type="component" value="Chromosome"/>
</dbReference>
<sequence length="301" mass="33105">MTLATHTQAEPAAPLHHDAPFAITPLAAPLGAVVSGFDATRITPAQVLALKQAQREHHILLFRDQHLDDAQYLAFATHFGAVFQPPADIPVLSSGVDGKAPEIVKVANTEDGELGNTAIPAHADHHWTPTPSSGSFLYALEVPSKGGETRFTNLALAYSALDEATRREIDPLRLITYNPFIRLKNGGYNGGFVTYRTPDIPAIQGTEHPLVRTHPESGKRLLFLGVHTEVEIPGADPEYGKALIGRLREHLENPRFHYAHAWRAGDIVWWDNQAVLHARNGFPATEKRRMKRISLSGSRPF</sequence>
<dbReference type="EMBL" id="AP023189">
    <property type="protein sequence ID" value="BCG27736.1"/>
    <property type="molecule type" value="Genomic_DNA"/>
</dbReference>
<dbReference type="GO" id="GO:0005737">
    <property type="term" value="C:cytoplasm"/>
    <property type="evidence" value="ECO:0007669"/>
    <property type="project" value="TreeGrafter"/>
</dbReference>
<dbReference type="GO" id="GO:0000908">
    <property type="term" value="F:taurine dioxygenase activity"/>
    <property type="evidence" value="ECO:0007669"/>
    <property type="project" value="TreeGrafter"/>
</dbReference>
<feature type="domain" description="TauD/TfdA-like" evidence="6">
    <location>
        <begin position="23"/>
        <end position="293"/>
    </location>
</feature>
<organism evidence="7 9">
    <name type="scientific">Pseudomonas tohonis</name>
    <dbReference type="NCBI Taxonomy" id="2725477"/>
    <lineage>
        <taxon>Bacteria</taxon>
        <taxon>Pseudomonadati</taxon>
        <taxon>Pseudomonadota</taxon>
        <taxon>Gammaproteobacteria</taxon>
        <taxon>Pseudomonadales</taxon>
        <taxon>Pseudomonadaceae</taxon>
        <taxon>Pseudomonas</taxon>
    </lineage>
</organism>
<dbReference type="PANTHER" id="PTHR30468:SF1">
    <property type="entry name" value="ALPHA-KETOGLUTARATE-DEPENDENT SULFONATE DIOXYGENASE"/>
    <property type="match status" value="1"/>
</dbReference>
<evidence type="ECO:0000313" key="8">
    <source>
        <dbReference type="EMBL" id="GJN54133.1"/>
    </source>
</evidence>
<dbReference type="Gene3D" id="3.60.130.10">
    <property type="entry name" value="Clavaminate synthase-like"/>
    <property type="match status" value="1"/>
</dbReference>
<dbReference type="EMBL" id="BQKM01000009">
    <property type="protein sequence ID" value="GJN54133.1"/>
    <property type="molecule type" value="Genomic_DNA"/>
</dbReference>
<dbReference type="GO" id="GO:0046872">
    <property type="term" value="F:metal ion binding"/>
    <property type="evidence" value="ECO:0007669"/>
    <property type="project" value="UniProtKB-KW"/>
</dbReference>
<accession>A0A6J4EEP2</accession>
<keyword evidence="3" id="KW-0223">Dioxygenase</keyword>
<dbReference type="SUPFAM" id="SSF51197">
    <property type="entry name" value="Clavaminate synthase-like"/>
    <property type="match status" value="1"/>
</dbReference>
<evidence type="ECO:0000256" key="5">
    <source>
        <dbReference type="ARBA" id="ARBA00023004"/>
    </source>
</evidence>
<keyword evidence="10" id="KW-1185">Reference proteome</keyword>
<dbReference type="InterPro" id="IPR003819">
    <property type="entry name" value="TauD/TfdA-like"/>
</dbReference>
<dbReference type="KEGG" id="ptw:TUM18999_59270"/>
<keyword evidence="2" id="KW-0479">Metal-binding</keyword>
<evidence type="ECO:0000313" key="9">
    <source>
        <dbReference type="Proteomes" id="UP000509383"/>
    </source>
</evidence>
<evidence type="ECO:0000313" key="7">
    <source>
        <dbReference type="EMBL" id="BCG27736.1"/>
    </source>
</evidence>